<dbReference type="GO" id="GO:0006400">
    <property type="term" value="P:tRNA modification"/>
    <property type="evidence" value="ECO:0007669"/>
    <property type="project" value="TreeGrafter"/>
</dbReference>
<dbReference type="Proteomes" id="UP000035760">
    <property type="component" value="Unassembled WGS sequence"/>
</dbReference>
<dbReference type="Gene3D" id="1.10.20.140">
    <property type="match status" value="1"/>
</dbReference>
<proteinExistence type="inferred from homology"/>
<feature type="region of interest" description="Interaction with substrate tRNA" evidence="10">
    <location>
        <begin position="167"/>
        <end position="171"/>
    </location>
</feature>
<evidence type="ECO:0000256" key="11">
    <source>
        <dbReference type="RuleBase" id="RU003783"/>
    </source>
</evidence>
<keyword evidence="6 10" id="KW-0547">Nucleotide-binding</keyword>
<dbReference type="Pfam" id="PF01715">
    <property type="entry name" value="IPPT"/>
    <property type="match status" value="1"/>
</dbReference>
<evidence type="ECO:0000256" key="13">
    <source>
        <dbReference type="RuleBase" id="RU003785"/>
    </source>
</evidence>
<evidence type="ECO:0000256" key="4">
    <source>
        <dbReference type="ARBA" id="ARBA00022679"/>
    </source>
</evidence>
<comment type="subunit">
    <text evidence="10">Monomer.</text>
</comment>
<keyword evidence="5 10" id="KW-0819">tRNA processing</keyword>
<comment type="similarity">
    <text evidence="3 10 13">Belongs to the IPP transferase family.</text>
</comment>
<feature type="region of interest" description="Interaction with substrate tRNA" evidence="10">
    <location>
        <begin position="43"/>
        <end position="46"/>
    </location>
</feature>
<evidence type="ECO:0000256" key="5">
    <source>
        <dbReference type="ARBA" id="ARBA00022694"/>
    </source>
</evidence>
<comment type="function">
    <text evidence="2 10 12">Catalyzes the transfer of a dimethylallyl group onto the adenine at position 37 in tRNAs that read codons beginning with uridine, leading to the formation of N6-(dimethylallyl)adenosine (i(6)A).</text>
</comment>
<reference evidence="14" key="2">
    <citation type="submission" date="2014-03" db="EMBL/GenBank/DDBJ databases">
        <title>Candidatus Competibacter-lineage genomes retrieved from metagenomes reveal functional metabolic diversity.</title>
        <authorList>
            <person name="McIlroy S.J."/>
            <person name="Albertsen M."/>
            <person name="Andresen E.K."/>
            <person name="Saunders A.M."/>
            <person name="Kristiansen R."/>
            <person name="Stokholm-Bjerregaard M."/>
            <person name="Nielsen K.L."/>
            <person name="Nielsen P.H."/>
        </authorList>
    </citation>
    <scope>NUCLEOTIDE SEQUENCE</scope>
    <source>
        <strain evidence="14">Run_A_D11</strain>
    </source>
</reference>
<organism evidence="14 15">
    <name type="scientific">Candidatus Competibacter denitrificans Run_A_D11</name>
    <dbReference type="NCBI Taxonomy" id="1400863"/>
    <lineage>
        <taxon>Bacteria</taxon>
        <taxon>Pseudomonadati</taxon>
        <taxon>Pseudomonadota</taxon>
        <taxon>Gammaproteobacteria</taxon>
        <taxon>Candidatus Competibacteraceae</taxon>
        <taxon>Candidatus Competibacter</taxon>
    </lineage>
</organism>
<evidence type="ECO:0000256" key="12">
    <source>
        <dbReference type="RuleBase" id="RU003784"/>
    </source>
</evidence>
<dbReference type="HAMAP" id="MF_00185">
    <property type="entry name" value="IPP_trans"/>
    <property type="match status" value="1"/>
</dbReference>
<dbReference type="AlphaFoldDB" id="W6MC50"/>
<feature type="site" description="Interaction with substrate tRNA" evidence="10">
    <location>
        <position position="131"/>
    </location>
</feature>
<evidence type="ECO:0000256" key="9">
    <source>
        <dbReference type="ARBA" id="ARBA00049563"/>
    </source>
</evidence>
<evidence type="ECO:0000313" key="15">
    <source>
        <dbReference type="Proteomes" id="UP000035760"/>
    </source>
</evidence>
<gene>
    <name evidence="10 14" type="primary">miaA</name>
    <name evidence="14" type="ORF">BN873_20022</name>
</gene>
<sequence length="325" mass="36509">MAADSNPAVYPPVLCLMGPTASGKTALALALAQRLPVEIISVDSALVYREMDIGTAKPDLATRRLIPHRLVDILDPAEAYSAGRFRVDALREIAQIHRMGRIPLLVGGTMLYFRALAEGLSRLPPADPAVRARLAVELAEQGSAALHARLARVDPIAAERIHPHDPQRVQRALEVYEITGQSLTELCALPRDESLPWRMIKLIVAPADRHWLHTRIEQRWRQMLEQGFISEVERLRARGDLDLDKPSMRAVGYRQVWLYLTGGLDYALMTERALIATRQLAKRQMTWLRTEQDAEWLESADPDLLAKSLNRLRVKGFFRKGADGL</sequence>
<evidence type="ECO:0000313" key="14">
    <source>
        <dbReference type="EMBL" id="CDI01698.1"/>
    </source>
</evidence>
<comment type="cofactor">
    <cofactor evidence="1 10">
        <name>Mg(2+)</name>
        <dbReference type="ChEBI" id="CHEBI:18420"/>
    </cofactor>
</comment>
<reference evidence="14" key="1">
    <citation type="submission" date="2013-07" db="EMBL/GenBank/DDBJ databases">
        <authorList>
            <person name="McIlroy S."/>
        </authorList>
    </citation>
    <scope>NUCLEOTIDE SEQUENCE [LARGE SCALE GENOMIC DNA]</scope>
    <source>
        <strain evidence="14">Run_A_D11</strain>
    </source>
</reference>
<name>W6MC50_9GAMM</name>
<evidence type="ECO:0000256" key="10">
    <source>
        <dbReference type="HAMAP-Rule" id="MF_00185"/>
    </source>
</evidence>
<dbReference type="SUPFAM" id="SSF52540">
    <property type="entry name" value="P-loop containing nucleoside triphosphate hydrolases"/>
    <property type="match status" value="2"/>
</dbReference>
<protein>
    <recommendedName>
        <fullName evidence="10">tRNA dimethylallyltransferase</fullName>
        <ecNumber evidence="10">2.5.1.75</ecNumber>
    </recommendedName>
    <alternativeName>
        <fullName evidence="10">Dimethylallyl diphosphate:tRNA dimethylallyltransferase</fullName>
        <shortName evidence="10">DMAPP:tRNA dimethylallyltransferase</shortName>
        <shortName evidence="10">DMATase</shortName>
    </alternativeName>
    <alternativeName>
        <fullName evidence="10">Isopentenyl-diphosphate:tRNA isopentenyltransferase</fullName>
        <shortName evidence="10">IPP transferase</shortName>
        <shortName evidence="10">IPPT</shortName>
        <shortName evidence="10">IPTase</shortName>
    </alternativeName>
</protein>
<keyword evidence="8 10" id="KW-0460">Magnesium</keyword>
<evidence type="ECO:0000256" key="6">
    <source>
        <dbReference type="ARBA" id="ARBA00022741"/>
    </source>
</evidence>
<dbReference type="GO" id="GO:0052381">
    <property type="term" value="F:tRNA dimethylallyltransferase activity"/>
    <property type="evidence" value="ECO:0007669"/>
    <property type="project" value="UniProtKB-UniRule"/>
</dbReference>
<keyword evidence="15" id="KW-1185">Reference proteome</keyword>
<feature type="site" description="Interaction with substrate tRNA" evidence="10">
    <location>
        <position position="109"/>
    </location>
</feature>
<comment type="caution">
    <text evidence="10">Lacks conserved residue(s) required for the propagation of feature annotation.</text>
</comment>
<dbReference type="InterPro" id="IPR039657">
    <property type="entry name" value="Dimethylallyltransferase"/>
</dbReference>
<evidence type="ECO:0000256" key="1">
    <source>
        <dbReference type="ARBA" id="ARBA00001946"/>
    </source>
</evidence>
<keyword evidence="4 10" id="KW-0808">Transferase</keyword>
<evidence type="ECO:0000256" key="2">
    <source>
        <dbReference type="ARBA" id="ARBA00003213"/>
    </source>
</evidence>
<comment type="catalytic activity">
    <reaction evidence="9 10 11">
        <text>adenosine(37) in tRNA + dimethylallyl diphosphate = N(6)-dimethylallyladenosine(37) in tRNA + diphosphate</text>
        <dbReference type="Rhea" id="RHEA:26482"/>
        <dbReference type="Rhea" id="RHEA-COMP:10162"/>
        <dbReference type="Rhea" id="RHEA-COMP:10375"/>
        <dbReference type="ChEBI" id="CHEBI:33019"/>
        <dbReference type="ChEBI" id="CHEBI:57623"/>
        <dbReference type="ChEBI" id="CHEBI:74411"/>
        <dbReference type="ChEBI" id="CHEBI:74415"/>
        <dbReference type="EC" id="2.5.1.75"/>
    </reaction>
</comment>
<dbReference type="InterPro" id="IPR018022">
    <property type="entry name" value="IPT"/>
</dbReference>
<dbReference type="NCBIfam" id="TIGR00174">
    <property type="entry name" value="miaA"/>
    <property type="match status" value="1"/>
</dbReference>
<dbReference type="PANTHER" id="PTHR11088">
    <property type="entry name" value="TRNA DIMETHYLALLYLTRANSFERASE"/>
    <property type="match status" value="1"/>
</dbReference>
<evidence type="ECO:0000256" key="8">
    <source>
        <dbReference type="ARBA" id="ARBA00022842"/>
    </source>
</evidence>
<dbReference type="InterPro" id="IPR027417">
    <property type="entry name" value="P-loop_NTPase"/>
</dbReference>
<dbReference type="PANTHER" id="PTHR11088:SF60">
    <property type="entry name" value="TRNA DIMETHYLALLYLTRANSFERASE"/>
    <property type="match status" value="1"/>
</dbReference>
<keyword evidence="7 10" id="KW-0067">ATP-binding</keyword>
<dbReference type="Gene3D" id="3.40.50.300">
    <property type="entry name" value="P-loop containing nucleotide triphosphate hydrolases"/>
    <property type="match status" value="1"/>
</dbReference>
<evidence type="ECO:0000256" key="3">
    <source>
        <dbReference type="ARBA" id="ARBA00005842"/>
    </source>
</evidence>
<dbReference type="FunFam" id="1.10.20.140:FF:000001">
    <property type="entry name" value="tRNA dimethylallyltransferase"/>
    <property type="match status" value="1"/>
</dbReference>
<feature type="binding site" evidence="10">
    <location>
        <begin position="18"/>
        <end position="25"/>
    </location>
    <ligand>
        <name>ATP</name>
        <dbReference type="ChEBI" id="CHEBI:30616"/>
    </ligand>
</feature>
<evidence type="ECO:0000256" key="7">
    <source>
        <dbReference type="ARBA" id="ARBA00022840"/>
    </source>
</evidence>
<dbReference type="GO" id="GO:0005524">
    <property type="term" value="F:ATP binding"/>
    <property type="evidence" value="ECO:0007669"/>
    <property type="project" value="UniProtKB-UniRule"/>
</dbReference>
<dbReference type="STRING" id="1400863.BN873_20022"/>
<dbReference type="EC" id="2.5.1.75" evidence="10"/>
<accession>W6MC50</accession>
<dbReference type="EMBL" id="CBTJ020000025">
    <property type="protein sequence ID" value="CDI01698.1"/>
    <property type="molecule type" value="Genomic_DNA"/>
</dbReference>
<comment type="caution">
    <text evidence="14">The sequence shown here is derived from an EMBL/GenBank/DDBJ whole genome shotgun (WGS) entry which is preliminary data.</text>
</comment>
<feature type="binding site" evidence="10">
    <location>
        <begin position="20"/>
        <end position="25"/>
    </location>
    <ligand>
        <name>substrate</name>
    </ligand>
</feature>